<comment type="subcellular location">
    <subcellularLocation>
        <location evidence="1">Membrane</location>
    </subcellularLocation>
</comment>
<evidence type="ECO:0000256" key="1">
    <source>
        <dbReference type="ARBA" id="ARBA00004370"/>
    </source>
</evidence>
<keyword evidence="5" id="KW-0732">Signal</keyword>
<dbReference type="InterPro" id="IPR001828">
    <property type="entry name" value="ANF_lig-bd_rcpt"/>
</dbReference>
<sequence>MLPRLFLLLNSLLIVHSVRIPIGAIFQEDSLSEEDFQLALNKHQAQTELFELYSIHLKEIQIPLLVEKMCSLVSKGAMGIFLGQFSASKETMNMVVSAAEAFKVPVFMLDYPSTEDEPNLTYSYAVHMRPSLTDVTVAWLQYNNWTNFSYITSSAEGLYRLDQIVRKMPSISPNNVDIRYVENIIDSDSVTPELKALDDHLDSKTGKNVILDMDSVKRIKVRNQTPELQNLLNNLIRLGMNRRDYNYLICSYDVRAFYLEGFKYSGVHLSGFQLNTTGEYNPSDYEVQSPTYESRQALYYDALLLMADKAMRILKGDHSRKNYQQMLAKAKDSLDYASRYLKMNAELDSCLINGADFPESLPFRRQLRDEIYSSINPVQGETGLLSFGSRDLLRNDYQVDIVSMKP</sequence>
<keyword evidence="4" id="KW-0472">Membrane</keyword>
<dbReference type="Pfam" id="PF01094">
    <property type="entry name" value="ANF_receptor"/>
    <property type="match status" value="1"/>
</dbReference>
<dbReference type="Proteomes" id="UP001626550">
    <property type="component" value="Unassembled WGS sequence"/>
</dbReference>
<evidence type="ECO:0000256" key="3">
    <source>
        <dbReference type="ARBA" id="ARBA00022989"/>
    </source>
</evidence>
<dbReference type="SUPFAM" id="SSF53822">
    <property type="entry name" value="Periplasmic binding protein-like I"/>
    <property type="match status" value="1"/>
</dbReference>
<evidence type="ECO:0000259" key="6">
    <source>
        <dbReference type="Pfam" id="PF01094"/>
    </source>
</evidence>
<dbReference type="AlphaFoldDB" id="A0ABD2QIP9"/>
<dbReference type="InterPro" id="IPR028082">
    <property type="entry name" value="Peripla_BP_I"/>
</dbReference>
<dbReference type="GO" id="GO:0016020">
    <property type="term" value="C:membrane"/>
    <property type="evidence" value="ECO:0007669"/>
    <property type="project" value="UniProtKB-SubCell"/>
</dbReference>
<feature type="chain" id="PRO_5044755698" description="Receptor ligand binding region domain-containing protein" evidence="5">
    <location>
        <begin position="18"/>
        <end position="406"/>
    </location>
</feature>
<evidence type="ECO:0000313" key="8">
    <source>
        <dbReference type="Proteomes" id="UP001626550"/>
    </source>
</evidence>
<keyword evidence="2" id="KW-0812">Transmembrane</keyword>
<comment type="caution">
    <text evidence="7">The sequence shown here is derived from an EMBL/GenBank/DDBJ whole genome shotgun (WGS) entry which is preliminary data.</text>
</comment>
<feature type="signal peptide" evidence="5">
    <location>
        <begin position="1"/>
        <end position="17"/>
    </location>
</feature>
<evidence type="ECO:0000313" key="7">
    <source>
        <dbReference type="EMBL" id="KAL3319325.1"/>
    </source>
</evidence>
<gene>
    <name evidence="7" type="ORF">Ciccas_002007</name>
</gene>
<evidence type="ECO:0000256" key="2">
    <source>
        <dbReference type="ARBA" id="ARBA00022692"/>
    </source>
</evidence>
<keyword evidence="3" id="KW-1133">Transmembrane helix</keyword>
<organism evidence="7 8">
    <name type="scientific">Cichlidogyrus casuarinus</name>
    <dbReference type="NCBI Taxonomy" id="1844966"/>
    <lineage>
        <taxon>Eukaryota</taxon>
        <taxon>Metazoa</taxon>
        <taxon>Spiralia</taxon>
        <taxon>Lophotrochozoa</taxon>
        <taxon>Platyhelminthes</taxon>
        <taxon>Monogenea</taxon>
        <taxon>Monopisthocotylea</taxon>
        <taxon>Dactylogyridea</taxon>
        <taxon>Ancyrocephalidae</taxon>
        <taxon>Cichlidogyrus</taxon>
    </lineage>
</organism>
<reference evidence="7 8" key="1">
    <citation type="submission" date="2024-11" db="EMBL/GenBank/DDBJ databases">
        <title>Adaptive evolution of stress response genes in parasites aligns with host niche diversity.</title>
        <authorList>
            <person name="Hahn C."/>
            <person name="Resl P."/>
        </authorList>
    </citation>
    <scope>NUCLEOTIDE SEQUENCE [LARGE SCALE GENOMIC DNA]</scope>
    <source>
        <strain evidence="7">EGGRZ-B1_66</strain>
        <tissue evidence="7">Body</tissue>
    </source>
</reference>
<evidence type="ECO:0000256" key="4">
    <source>
        <dbReference type="ARBA" id="ARBA00023136"/>
    </source>
</evidence>
<feature type="domain" description="Receptor ligand binding region" evidence="6">
    <location>
        <begin position="67"/>
        <end position="321"/>
    </location>
</feature>
<dbReference type="EMBL" id="JBJKFK010000146">
    <property type="protein sequence ID" value="KAL3319325.1"/>
    <property type="molecule type" value="Genomic_DNA"/>
</dbReference>
<proteinExistence type="predicted"/>
<evidence type="ECO:0000256" key="5">
    <source>
        <dbReference type="SAM" id="SignalP"/>
    </source>
</evidence>
<accession>A0ABD2QIP9</accession>
<name>A0ABD2QIP9_9PLAT</name>
<dbReference type="Gene3D" id="3.40.50.2300">
    <property type="match status" value="2"/>
</dbReference>
<keyword evidence="8" id="KW-1185">Reference proteome</keyword>
<protein>
    <recommendedName>
        <fullName evidence="6">Receptor ligand binding region domain-containing protein</fullName>
    </recommendedName>
</protein>